<dbReference type="VEuPathDB" id="TriTrypDB:LdBPK_331990.1"/>
<evidence type="ECO:0000259" key="14">
    <source>
        <dbReference type="Pfam" id="PF09398"/>
    </source>
</evidence>
<keyword evidence="7" id="KW-0206">Cytoskeleton</keyword>
<dbReference type="PANTHER" id="PTHR15431">
    <property type="entry name" value="FGFR1 ONCOGENE PARTNER/LISH DOMAIN-CONTAINING PROTEIN"/>
    <property type="match status" value="1"/>
</dbReference>
<dbReference type="GO" id="GO:0034451">
    <property type="term" value="C:centriolar satellite"/>
    <property type="evidence" value="ECO:0007669"/>
    <property type="project" value="UniProtKB-SubCell"/>
</dbReference>
<evidence type="ECO:0000256" key="12">
    <source>
        <dbReference type="ARBA" id="ARBA00081996"/>
    </source>
</evidence>
<dbReference type="SMART" id="SM00667">
    <property type="entry name" value="LisH"/>
    <property type="match status" value="1"/>
</dbReference>
<feature type="domain" description="FGFR1 oncogene partner (FOP) N-terminal dimerisation" evidence="14">
    <location>
        <begin position="629"/>
        <end position="686"/>
    </location>
</feature>
<dbReference type="VEuPathDB" id="TriTrypDB:LDHU3_33.2900"/>
<comment type="caution">
    <text evidence="15">The sequence shown here is derived from an EMBL/GenBank/DDBJ whole genome shotgun (WGS) entry which is preliminary data.</text>
</comment>
<evidence type="ECO:0000256" key="4">
    <source>
        <dbReference type="ARBA" id="ARBA00005385"/>
    </source>
</evidence>
<dbReference type="FunFam" id="1.20.960.40:FF:000002">
    <property type="entry name" value="LisH domain-containing protein FOPNL"/>
    <property type="match status" value="1"/>
</dbReference>
<evidence type="ECO:0000256" key="11">
    <source>
        <dbReference type="ARBA" id="ARBA00076755"/>
    </source>
</evidence>
<dbReference type="EMBL" id="RHLD01000006">
    <property type="protein sequence ID" value="TPP55499.1"/>
    <property type="molecule type" value="Genomic_DNA"/>
</dbReference>
<proteinExistence type="inferred from homology"/>
<comment type="subcellular location">
    <subcellularLocation>
        <location evidence="1">Cytoplasm</location>
        <location evidence="1">Cytoskeleton</location>
        <location evidence="1">Cilium basal body</location>
    </subcellularLocation>
    <subcellularLocation>
        <location evidence="3">Cytoplasm</location>
        <location evidence="3">Cytoskeleton</location>
        <location evidence="3">Microtubule organizing center</location>
        <location evidence="3">Centrosome</location>
        <location evidence="3">Centriolar satellite</location>
    </subcellularLocation>
    <subcellularLocation>
        <location evidence="2">Cytoplasmic granule</location>
    </subcellularLocation>
</comment>
<dbReference type="PANTHER" id="PTHR15431:SF4">
    <property type="entry name" value="PROTEIN TONNEAU 1B"/>
    <property type="match status" value="1"/>
</dbReference>
<evidence type="ECO:0000256" key="9">
    <source>
        <dbReference type="ARBA" id="ARBA00055043"/>
    </source>
</evidence>
<dbReference type="VEuPathDB" id="TriTrypDB:LDHU3_33.2910"/>
<protein>
    <recommendedName>
        <fullName evidence="10">Centrosomal protein 20</fullName>
    </recommendedName>
    <alternativeName>
        <fullName evidence="11">FGFR1OP N-terminal-like protein</fullName>
    </alternativeName>
    <alternativeName>
        <fullName evidence="12">LisH domain-containing protein FOPNL</fullName>
    </alternativeName>
</protein>
<dbReference type="VEuPathDB" id="TriTrypDB:LdBPK_332000.1"/>
<dbReference type="GO" id="GO:0030030">
    <property type="term" value="P:cell projection organization"/>
    <property type="evidence" value="ECO:0007669"/>
    <property type="project" value="UniProtKB-KW"/>
</dbReference>
<feature type="compositionally biased region" description="Polar residues" evidence="13">
    <location>
        <begin position="465"/>
        <end position="474"/>
    </location>
</feature>
<evidence type="ECO:0000256" key="3">
    <source>
        <dbReference type="ARBA" id="ARBA00004607"/>
    </source>
</evidence>
<evidence type="ECO:0000256" key="7">
    <source>
        <dbReference type="ARBA" id="ARBA00023212"/>
    </source>
</evidence>
<feature type="region of interest" description="Disordered" evidence="13">
    <location>
        <begin position="290"/>
        <end position="331"/>
    </location>
</feature>
<keyword evidence="6" id="KW-0970">Cilium biogenesis/degradation</keyword>
<name>A0A504Y5U1_LEIDO</name>
<gene>
    <name evidence="15" type="ORF">CGC20_10465</name>
</gene>
<keyword evidence="5" id="KW-0963">Cytoplasm</keyword>
<feature type="region of interest" description="Disordered" evidence="13">
    <location>
        <begin position="464"/>
        <end position="579"/>
    </location>
</feature>
<dbReference type="AlphaFoldDB" id="A0A504Y5U1"/>
<feature type="compositionally biased region" description="Low complexity" evidence="13">
    <location>
        <begin position="488"/>
        <end position="500"/>
    </location>
</feature>
<comment type="similarity">
    <text evidence="4">Belongs to the CEP43 family.</text>
</comment>
<dbReference type="Gene3D" id="1.20.960.40">
    <property type="match status" value="1"/>
</dbReference>
<dbReference type="VEuPathDB" id="TriTrypDB:LdCL_330026800"/>
<organism evidence="15 16">
    <name type="scientific">Leishmania donovani</name>
    <dbReference type="NCBI Taxonomy" id="5661"/>
    <lineage>
        <taxon>Eukaryota</taxon>
        <taxon>Discoba</taxon>
        <taxon>Euglenozoa</taxon>
        <taxon>Kinetoplastea</taxon>
        <taxon>Metakinetoplastina</taxon>
        <taxon>Trypanosomatida</taxon>
        <taxon>Trypanosomatidae</taxon>
        <taxon>Leishmaniinae</taxon>
        <taxon>Leishmania</taxon>
    </lineage>
</organism>
<evidence type="ECO:0000256" key="6">
    <source>
        <dbReference type="ARBA" id="ARBA00022794"/>
    </source>
</evidence>
<dbReference type="PROSITE" id="PS50896">
    <property type="entry name" value="LISH"/>
    <property type="match status" value="1"/>
</dbReference>
<evidence type="ECO:0000313" key="15">
    <source>
        <dbReference type="EMBL" id="TPP55499.1"/>
    </source>
</evidence>
<evidence type="ECO:0000256" key="8">
    <source>
        <dbReference type="ARBA" id="ARBA00023273"/>
    </source>
</evidence>
<evidence type="ECO:0000256" key="13">
    <source>
        <dbReference type="SAM" id="MobiDB-lite"/>
    </source>
</evidence>
<evidence type="ECO:0000256" key="5">
    <source>
        <dbReference type="ARBA" id="ARBA00022490"/>
    </source>
</evidence>
<comment type="function">
    <text evidence="9">Involved in the biogenesis of cilia. Required for the recruitment of PLK1 to centrosomes and S phase progression.</text>
</comment>
<keyword evidence="8" id="KW-0966">Cell projection</keyword>
<dbReference type="InterPro" id="IPR006594">
    <property type="entry name" value="LisH"/>
</dbReference>
<sequence length="697" mass="73218">MATLKDGRFLFIHADRHNLLLEQPVKAVAVSPSSNTTATAAAAKGGAAAASLPASSATFQLLYGGVVHAFALNATQSHIAMVCPAGSAAAASAAAGHLRGDGPSTVLRLFSFTRGEVGELIDELVTAEACGVVWVGNRHLALDVRRSSECVHSEAPPSSSSSSLSSAPATSTILIEVTKTPEKLKYVRQDQAAASPVSVLGSVLCEIRVVKQSLRFWDLQREKVMHECVLPNRRLRQGKTRVAAAACSDGPFVLVVNDDWTVHGFHVSRRSVRELKPMLSQFESQSVNVTNNRGGNAKVSEANSEGQEVAVAGEGEEPPMSPQPAKSSALSHKLARPRLFARAISDTQVLLALQGSSTILQCACEPKGSRDEEWTVVAKMRLPRRLQATCEVVGLSPRGCLVRQYELAERSAQSSTAAAPSDTRTGASANGQKTVAYFVVPLEMKATGKASVEVAVGPPAVTAVHGSSVTTESSAAAPRESTASAKNVETSATSEVASETSRSEGKRKRKKKSAAAVNGDASASATSPAATSTSTGGTANEQGDGSDHGNADSPLQCAPAGGSKKHLTSEMSSQESLKAAMRESLEANGTISRIKAELRAAIFERLSDVTTNGDDRAAENPPVPPENMVINELIKEYLTFNGLEHTLAVFQLEARSPDSQVPRRVLASELNMAAAPSSVPLLYAMLHEARLSKDLGH</sequence>
<dbReference type="Proteomes" id="UP000318821">
    <property type="component" value="Unassembled WGS sequence"/>
</dbReference>
<dbReference type="VEuPathDB" id="TriTrypDB:LdCL_330026700"/>
<evidence type="ECO:0000313" key="16">
    <source>
        <dbReference type="Proteomes" id="UP000318821"/>
    </source>
</evidence>
<dbReference type="GO" id="GO:0005929">
    <property type="term" value="C:cilium"/>
    <property type="evidence" value="ECO:0007669"/>
    <property type="project" value="UniProtKB-ARBA"/>
</dbReference>
<reference evidence="16" key="1">
    <citation type="submission" date="2019-02" db="EMBL/GenBank/DDBJ databases">
        <title>FDA dAtabase for Regulatory Grade micrObial Sequences (FDA-ARGOS): Supporting development and validation of Infectious Disease Dx tests.</title>
        <authorList>
            <person name="Duncan R."/>
            <person name="Fisher C."/>
            <person name="Tallon L."/>
            <person name="Sadzewicz L."/>
            <person name="Sengamalay N."/>
            <person name="Ott S."/>
            <person name="Godinez A."/>
            <person name="Nagaraj S."/>
            <person name="Vavikolanu K."/>
            <person name="Vyas G."/>
            <person name="Nadendla S."/>
            <person name="Aluvathingal J."/>
            <person name="Sichtig H."/>
        </authorList>
    </citation>
    <scope>NUCLEOTIDE SEQUENCE [LARGE SCALE GENOMIC DNA]</scope>
    <source>
        <strain evidence="16">FDAARGOS_360</strain>
    </source>
</reference>
<dbReference type="InterPro" id="IPR018993">
    <property type="entry name" value="FOP_dimerisation-dom_N"/>
</dbReference>
<feature type="compositionally biased region" description="Low complexity" evidence="13">
    <location>
        <begin position="514"/>
        <end position="539"/>
    </location>
</feature>
<evidence type="ECO:0000256" key="1">
    <source>
        <dbReference type="ARBA" id="ARBA00004120"/>
    </source>
</evidence>
<evidence type="ECO:0000256" key="2">
    <source>
        <dbReference type="ARBA" id="ARBA00004463"/>
    </source>
</evidence>
<dbReference type="Pfam" id="PF09398">
    <property type="entry name" value="FOP_dimer"/>
    <property type="match status" value="1"/>
</dbReference>
<accession>A0A504Y5U1</accession>
<evidence type="ECO:0000256" key="10">
    <source>
        <dbReference type="ARBA" id="ARBA00070736"/>
    </source>
</evidence>
<dbReference type="GO" id="GO:0034453">
    <property type="term" value="P:microtubule anchoring"/>
    <property type="evidence" value="ECO:0007669"/>
    <property type="project" value="InterPro"/>
</dbReference>